<evidence type="ECO:0000313" key="2">
    <source>
        <dbReference type="EMBL" id="PVD26221.1"/>
    </source>
</evidence>
<gene>
    <name evidence="2" type="ORF">C0Q70_13891</name>
</gene>
<feature type="compositionally biased region" description="Basic and acidic residues" evidence="1">
    <location>
        <begin position="32"/>
        <end position="41"/>
    </location>
</feature>
<feature type="compositionally biased region" description="Basic and acidic residues" evidence="1">
    <location>
        <begin position="140"/>
        <end position="154"/>
    </location>
</feature>
<keyword evidence="3" id="KW-1185">Reference proteome</keyword>
<evidence type="ECO:0000313" key="3">
    <source>
        <dbReference type="Proteomes" id="UP000245119"/>
    </source>
</evidence>
<feature type="region of interest" description="Disordered" evidence="1">
    <location>
        <begin position="110"/>
        <end position="154"/>
    </location>
</feature>
<dbReference type="EMBL" id="PZQS01000008">
    <property type="protein sequence ID" value="PVD26221.1"/>
    <property type="molecule type" value="Genomic_DNA"/>
</dbReference>
<feature type="region of interest" description="Disordered" evidence="1">
    <location>
        <begin position="171"/>
        <end position="291"/>
    </location>
</feature>
<dbReference type="OMA" id="KDDHYNA"/>
<dbReference type="PANTHER" id="PTHR16065:SF2">
    <property type="entry name" value="COILED-COIL DOMAIN CONTAINING 198"/>
    <property type="match status" value="1"/>
</dbReference>
<protein>
    <submittedName>
        <fullName evidence="2">Uncharacterized protein</fullName>
    </submittedName>
</protein>
<reference evidence="2 3" key="1">
    <citation type="submission" date="2018-04" db="EMBL/GenBank/DDBJ databases">
        <title>The genome of golden apple snail Pomacea canaliculata provides insight into stress tolerance and invasive adaptation.</title>
        <authorList>
            <person name="Liu C."/>
            <person name="Liu B."/>
            <person name="Ren Y."/>
            <person name="Zhang Y."/>
            <person name="Wang H."/>
            <person name="Li S."/>
            <person name="Jiang F."/>
            <person name="Yin L."/>
            <person name="Zhang G."/>
            <person name="Qian W."/>
            <person name="Fan W."/>
        </authorList>
    </citation>
    <scope>NUCLEOTIDE SEQUENCE [LARGE SCALE GENOMIC DNA]</scope>
    <source>
        <strain evidence="2">SZHN2017</strain>
        <tissue evidence="2">Muscle</tissue>
    </source>
</reference>
<dbReference type="AlphaFoldDB" id="A0A2T7NYI5"/>
<dbReference type="Proteomes" id="UP000245119">
    <property type="component" value="Linkage Group LG8"/>
</dbReference>
<organism evidence="2 3">
    <name type="scientific">Pomacea canaliculata</name>
    <name type="common">Golden apple snail</name>
    <dbReference type="NCBI Taxonomy" id="400727"/>
    <lineage>
        <taxon>Eukaryota</taxon>
        <taxon>Metazoa</taxon>
        <taxon>Spiralia</taxon>
        <taxon>Lophotrochozoa</taxon>
        <taxon>Mollusca</taxon>
        <taxon>Gastropoda</taxon>
        <taxon>Caenogastropoda</taxon>
        <taxon>Architaenioglossa</taxon>
        <taxon>Ampullarioidea</taxon>
        <taxon>Ampullariidae</taxon>
        <taxon>Pomacea</taxon>
    </lineage>
</organism>
<evidence type="ECO:0000256" key="1">
    <source>
        <dbReference type="SAM" id="MobiDB-lite"/>
    </source>
</evidence>
<feature type="compositionally biased region" description="Polar residues" evidence="1">
    <location>
        <begin position="272"/>
        <end position="282"/>
    </location>
</feature>
<dbReference type="Pfam" id="PF15398">
    <property type="entry name" value="DUF4619"/>
    <property type="match status" value="1"/>
</dbReference>
<feature type="region of interest" description="Disordered" evidence="1">
    <location>
        <begin position="1"/>
        <end position="66"/>
    </location>
</feature>
<sequence>MGCASSAVGTEVGHASYDRRPKSINGFSPKETQPHGHEVTNIKHNRQKQRNGVDDNANTVEVKTTPVPKGIAFDLSLDGQNTELVFAKRPGRLQTLEPLNVPMLSAEMLAEKQRQAEEKRERMRQKRASSSKKSSRRRHELMQAKEFEMKQHVQQEKVLDEQQKLAEVKREAKLKEIQEKQRIREERAQRARDRARKLNQTEQEEIEVEKDEAFNASDNDSWLGNDERDSGERIYSGEASPQKKVRDNDSAVRRVTSASTTDSYDAAFQRLPSGSKTNNTNKELFDDEFFK</sequence>
<dbReference type="OrthoDB" id="6344011at2759"/>
<feature type="compositionally biased region" description="Basic and acidic residues" evidence="1">
    <location>
        <begin position="171"/>
        <end position="192"/>
    </location>
</feature>
<dbReference type="PANTHER" id="PTHR16065">
    <property type="entry name" value="COILED-COIL DOMAIN CONTAINING 198"/>
    <property type="match status" value="1"/>
</dbReference>
<dbReference type="InterPro" id="IPR029235">
    <property type="entry name" value="FAME"/>
</dbReference>
<name>A0A2T7NYI5_POMCA</name>
<feature type="compositionally biased region" description="Basic residues" evidence="1">
    <location>
        <begin position="122"/>
        <end position="139"/>
    </location>
</feature>
<proteinExistence type="predicted"/>
<feature type="compositionally biased region" description="Basic and acidic residues" evidence="1">
    <location>
        <begin position="110"/>
        <end position="121"/>
    </location>
</feature>
<accession>A0A2T7NYI5</accession>
<comment type="caution">
    <text evidence="2">The sequence shown here is derived from an EMBL/GenBank/DDBJ whole genome shotgun (WGS) entry which is preliminary data.</text>
</comment>